<dbReference type="GO" id="GO:0006508">
    <property type="term" value="P:proteolysis"/>
    <property type="evidence" value="ECO:0007669"/>
    <property type="project" value="UniProtKB-KW"/>
</dbReference>
<evidence type="ECO:0000256" key="6">
    <source>
        <dbReference type="SAM" id="SignalP"/>
    </source>
</evidence>
<evidence type="ECO:0000313" key="8">
    <source>
        <dbReference type="EMBL" id="MDR7275319.1"/>
    </source>
</evidence>
<evidence type="ECO:0000256" key="1">
    <source>
        <dbReference type="ARBA" id="ARBA00011073"/>
    </source>
</evidence>
<dbReference type="PROSITE" id="PS51892">
    <property type="entry name" value="SUBTILASE"/>
    <property type="match status" value="1"/>
</dbReference>
<dbReference type="Gene3D" id="3.40.50.200">
    <property type="entry name" value="Peptidase S8/S53 domain"/>
    <property type="match status" value="1"/>
</dbReference>
<evidence type="ECO:0000256" key="2">
    <source>
        <dbReference type="ARBA" id="ARBA00022670"/>
    </source>
</evidence>
<keyword evidence="6" id="KW-0732">Signal</keyword>
<evidence type="ECO:0000256" key="5">
    <source>
        <dbReference type="PROSITE-ProRule" id="PRU01240"/>
    </source>
</evidence>
<evidence type="ECO:0000259" key="7">
    <source>
        <dbReference type="Pfam" id="PF00082"/>
    </source>
</evidence>
<protein>
    <submittedName>
        <fullName evidence="8">Serine protease AprX</fullName>
        <ecNumber evidence="8">3.4.21.-</ecNumber>
    </submittedName>
</protein>
<dbReference type="SUPFAM" id="SSF52743">
    <property type="entry name" value="Subtilisin-like"/>
    <property type="match status" value="1"/>
</dbReference>
<name>A0AAE3YNI5_9ACTN</name>
<keyword evidence="3 5" id="KW-0378">Hydrolase</keyword>
<dbReference type="GO" id="GO:0004252">
    <property type="term" value="F:serine-type endopeptidase activity"/>
    <property type="evidence" value="ECO:0007669"/>
    <property type="project" value="UniProtKB-UniRule"/>
</dbReference>
<gene>
    <name evidence="8" type="ORF">J2S41_002097</name>
</gene>
<proteinExistence type="inferred from homology"/>
<dbReference type="Pfam" id="PF00082">
    <property type="entry name" value="Peptidase_S8"/>
    <property type="match status" value="1"/>
</dbReference>
<comment type="similarity">
    <text evidence="1 5">Belongs to the peptidase S8 family.</text>
</comment>
<dbReference type="AlphaFoldDB" id="A0AAE3YNI5"/>
<dbReference type="InterPro" id="IPR036852">
    <property type="entry name" value="Peptidase_S8/S53_dom_sf"/>
</dbReference>
<dbReference type="InterPro" id="IPR000209">
    <property type="entry name" value="Peptidase_S8/S53_dom"/>
</dbReference>
<keyword evidence="9" id="KW-1185">Reference proteome</keyword>
<evidence type="ECO:0000313" key="9">
    <source>
        <dbReference type="Proteomes" id="UP001183643"/>
    </source>
</evidence>
<dbReference type="PANTHER" id="PTHR43806">
    <property type="entry name" value="PEPTIDASE S8"/>
    <property type="match status" value="1"/>
</dbReference>
<dbReference type="CDD" id="cd07487">
    <property type="entry name" value="Peptidases_S8_1"/>
    <property type="match status" value="1"/>
</dbReference>
<feature type="signal peptide" evidence="6">
    <location>
        <begin position="1"/>
        <end position="29"/>
    </location>
</feature>
<feature type="domain" description="Peptidase S8/S53" evidence="7">
    <location>
        <begin position="128"/>
        <end position="402"/>
    </location>
</feature>
<reference evidence="8" key="1">
    <citation type="submission" date="2023-07" db="EMBL/GenBank/DDBJ databases">
        <title>Sequencing the genomes of 1000 actinobacteria strains.</title>
        <authorList>
            <person name="Klenk H.-P."/>
        </authorList>
    </citation>
    <scope>NUCLEOTIDE SEQUENCE</scope>
    <source>
        <strain evidence="8">DSM 44707</strain>
    </source>
</reference>
<accession>A0AAE3YNI5</accession>
<dbReference type="RefSeq" id="WP_310366140.1">
    <property type="nucleotide sequence ID" value="NZ_JAVDYB010000001.1"/>
</dbReference>
<keyword evidence="2 5" id="KW-0645">Protease</keyword>
<evidence type="ECO:0000256" key="3">
    <source>
        <dbReference type="ARBA" id="ARBA00022801"/>
    </source>
</evidence>
<dbReference type="PANTHER" id="PTHR43806:SF65">
    <property type="entry name" value="SERINE PROTEASE APRX"/>
    <property type="match status" value="1"/>
</dbReference>
<comment type="caution">
    <text evidence="8">The sequence shown here is derived from an EMBL/GenBank/DDBJ whole genome shotgun (WGS) entry which is preliminary data.</text>
</comment>
<dbReference type="EC" id="3.4.21.-" evidence="8"/>
<organism evidence="8 9">
    <name type="scientific">Catenuloplanes atrovinosus</name>
    <dbReference type="NCBI Taxonomy" id="137266"/>
    <lineage>
        <taxon>Bacteria</taxon>
        <taxon>Bacillati</taxon>
        <taxon>Actinomycetota</taxon>
        <taxon>Actinomycetes</taxon>
        <taxon>Micromonosporales</taxon>
        <taxon>Micromonosporaceae</taxon>
        <taxon>Catenuloplanes</taxon>
    </lineage>
</organism>
<keyword evidence="4 5" id="KW-0720">Serine protease</keyword>
<dbReference type="PRINTS" id="PR00723">
    <property type="entry name" value="SUBTILISIN"/>
</dbReference>
<dbReference type="InterPro" id="IPR050131">
    <property type="entry name" value="Peptidase_S8_subtilisin-like"/>
</dbReference>
<feature type="active site" description="Charge relay system" evidence="5">
    <location>
        <position position="137"/>
    </location>
</feature>
<feature type="chain" id="PRO_5042180361" evidence="6">
    <location>
        <begin position="30"/>
        <end position="560"/>
    </location>
</feature>
<evidence type="ECO:0000256" key="4">
    <source>
        <dbReference type="ARBA" id="ARBA00022825"/>
    </source>
</evidence>
<dbReference type="InterPro" id="IPR015500">
    <property type="entry name" value="Peptidase_S8_subtilisin-rel"/>
</dbReference>
<dbReference type="EMBL" id="JAVDYB010000001">
    <property type="protein sequence ID" value="MDR7275319.1"/>
    <property type="molecule type" value="Genomic_DNA"/>
</dbReference>
<sequence length="560" mass="56787">MEHSGSRRAPARRTIALAVAAALAVTSVAVPFTATPAVAHAGSGWREVVVTGPAGAADAVLAAGGEVLASLPVAGGVAARLPGDARLDPRWLVAPQRELRVAATGTTDTTATATLRDTLGLPAGGGEGAGVTVAVVDTGIADVPDLAGRVAQRVDFTGTGAGDGYGHGTFMAGLIAGSGAASGGAYRGVAPATSLIDVKVADAAGSTDLITVLRGLQWVSDNAGQVQVLNLSLSSGSTLPYQVDPLNQALRALWNRGITVVVPSGNEGPEAGTVTAPGNDPLLLTVGGLDDGGTADRGDDVVGVWSGRGPTAQGDAKPDLVAPGGRVVSLRSPGSVVDTAAPQARVGTDYFRGSGTSMATAVTSGIAALALAEEPGLRPDSVKTLFTETTYAATGLARSAGGGSGGLDAARILDEAGEWRSQPADQAQTRDMATLTRDAKQWAALETALLDGDGNASAALWNALSPASRDWAARAWAQLDPAARAWAARAWAARAWAGAGEEWAARAWAARAWAARAWAADDWAARAWAARAWADADWAARAWAADRWSARSWAWIRTDT</sequence>
<feature type="active site" description="Charge relay system" evidence="5">
    <location>
        <position position="357"/>
    </location>
</feature>
<feature type="active site" description="Charge relay system" evidence="5">
    <location>
        <position position="167"/>
    </location>
</feature>
<dbReference type="Proteomes" id="UP001183643">
    <property type="component" value="Unassembled WGS sequence"/>
</dbReference>